<sequence length="76" mass="7708">MDIGAITSAPSPQSAAVNGMQEAQAQMAAAAETIAAGRLEPAVILDITSAELNFAANAKVLQAADDNTKRLLDVLA</sequence>
<dbReference type="Proteomes" id="UP000584642">
    <property type="component" value="Unassembled WGS sequence"/>
</dbReference>
<evidence type="ECO:0000313" key="1">
    <source>
        <dbReference type="EMBL" id="NYZ21442.1"/>
    </source>
</evidence>
<organism evidence="1 2">
    <name type="scientific">Azospirillum oleiclasticum</name>
    <dbReference type="NCBI Taxonomy" id="2735135"/>
    <lineage>
        <taxon>Bacteria</taxon>
        <taxon>Pseudomonadati</taxon>
        <taxon>Pseudomonadota</taxon>
        <taxon>Alphaproteobacteria</taxon>
        <taxon>Rhodospirillales</taxon>
        <taxon>Azospirillaceae</taxon>
        <taxon>Azospirillum</taxon>
    </lineage>
</organism>
<proteinExistence type="predicted"/>
<reference evidence="1 2" key="1">
    <citation type="submission" date="2020-05" db="EMBL/GenBank/DDBJ databases">
        <title>Azospirillum oleiclasticum sp. nov, a nitrogen-fixing and heavy crude oil-emulsifying bacterium isolated from the crude oil of Yumen Oilfield.</title>
        <authorList>
            <person name="Wu D."/>
            <person name="Cai M."/>
            <person name="Zhang X."/>
        </authorList>
    </citation>
    <scope>NUCLEOTIDE SEQUENCE [LARGE SCALE GENOMIC DNA]</scope>
    <source>
        <strain evidence="1 2">ROY-1-1-2</strain>
    </source>
</reference>
<keyword evidence="2" id="KW-1185">Reference proteome</keyword>
<comment type="caution">
    <text evidence="1">The sequence shown here is derived from an EMBL/GenBank/DDBJ whole genome shotgun (WGS) entry which is preliminary data.</text>
</comment>
<gene>
    <name evidence="1" type="ORF">HND93_17140</name>
</gene>
<accession>A0ABX2TE03</accession>
<name>A0ABX2TE03_9PROT</name>
<dbReference type="EMBL" id="JABFDB010000011">
    <property type="protein sequence ID" value="NYZ21442.1"/>
    <property type="molecule type" value="Genomic_DNA"/>
</dbReference>
<evidence type="ECO:0008006" key="3">
    <source>
        <dbReference type="Google" id="ProtNLM"/>
    </source>
</evidence>
<dbReference type="RefSeq" id="WP_180283198.1">
    <property type="nucleotide sequence ID" value="NZ_JABFDB010000011.1"/>
</dbReference>
<protein>
    <recommendedName>
        <fullName evidence="3">Flagellar basal-body/hook protein C-terminal domain-containing protein</fullName>
    </recommendedName>
</protein>
<evidence type="ECO:0000313" key="2">
    <source>
        <dbReference type="Proteomes" id="UP000584642"/>
    </source>
</evidence>